<keyword evidence="5" id="KW-0325">Glycoprotein</keyword>
<evidence type="ECO:0000256" key="5">
    <source>
        <dbReference type="ARBA" id="ARBA00023180"/>
    </source>
</evidence>
<dbReference type="CDD" id="cd05476">
    <property type="entry name" value="pepsin_A_like_plant"/>
    <property type="match status" value="1"/>
</dbReference>
<keyword evidence="2" id="KW-0645">Protease</keyword>
<feature type="active site" evidence="6">
    <location>
        <position position="317"/>
    </location>
</feature>
<dbReference type="PROSITE" id="PS51767">
    <property type="entry name" value="PEPTIDASE_A1"/>
    <property type="match status" value="1"/>
</dbReference>
<dbReference type="Pfam" id="PF14543">
    <property type="entry name" value="TAXi_N"/>
    <property type="match status" value="1"/>
</dbReference>
<feature type="chain" id="PRO_5044838183" description="Peptidase A1 domain-containing protein" evidence="7">
    <location>
        <begin position="30"/>
        <end position="491"/>
    </location>
</feature>
<feature type="signal peptide" evidence="7">
    <location>
        <begin position="1"/>
        <end position="29"/>
    </location>
</feature>
<accession>A0ABD3ED25</accession>
<protein>
    <recommendedName>
        <fullName evidence="8">Peptidase A1 domain-containing protein</fullName>
    </recommendedName>
</protein>
<dbReference type="InterPro" id="IPR021109">
    <property type="entry name" value="Peptidase_aspartic_dom_sf"/>
</dbReference>
<dbReference type="InterPro" id="IPR032799">
    <property type="entry name" value="TAXi_C"/>
</dbReference>
<organism evidence="9 10">
    <name type="scientific">Castilleja foliolosa</name>
    <dbReference type="NCBI Taxonomy" id="1961234"/>
    <lineage>
        <taxon>Eukaryota</taxon>
        <taxon>Viridiplantae</taxon>
        <taxon>Streptophyta</taxon>
        <taxon>Embryophyta</taxon>
        <taxon>Tracheophyta</taxon>
        <taxon>Spermatophyta</taxon>
        <taxon>Magnoliopsida</taxon>
        <taxon>eudicotyledons</taxon>
        <taxon>Gunneridae</taxon>
        <taxon>Pentapetalae</taxon>
        <taxon>asterids</taxon>
        <taxon>lamiids</taxon>
        <taxon>Lamiales</taxon>
        <taxon>Orobanchaceae</taxon>
        <taxon>Pedicularideae</taxon>
        <taxon>Castillejinae</taxon>
        <taxon>Castilleja</taxon>
    </lineage>
</organism>
<dbReference type="EMBL" id="JAVIJP010000005">
    <property type="protein sequence ID" value="KAL3652081.1"/>
    <property type="molecule type" value="Genomic_DNA"/>
</dbReference>
<evidence type="ECO:0000256" key="3">
    <source>
        <dbReference type="ARBA" id="ARBA00022750"/>
    </source>
</evidence>
<keyword evidence="10" id="KW-1185">Reference proteome</keyword>
<dbReference type="InterPro" id="IPR001461">
    <property type="entry name" value="Aspartic_peptidase_A1"/>
</dbReference>
<dbReference type="PANTHER" id="PTHR13683:SF768">
    <property type="entry name" value="EUKARYOTIC ASPARTYL PROTEASE FAMILY PROTEIN"/>
    <property type="match status" value="1"/>
</dbReference>
<evidence type="ECO:0000259" key="8">
    <source>
        <dbReference type="PROSITE" id="PS51767"/>
    </source>
</evidence>
<dbReference type="InterPro" id="IPR032861">
    <property type="entry name" value="TAXi_N"/>
</dbReference>
<name>A0ABD3ED25_9LAMI</name>
<reference evidence="10" key="1">
    <citation type="journal article" date="2024" name="IScience">
        <title>Strigolactones Initiate the Formation of Haustorium-like Structures in Castilleja.</title>
        <authorList>
            <person name="Buerger M."/>
            <person name="Peterson D."/>
            <person name="Chory J."/>
        </authorList>
    </citation>
    <scope>NUCLEOTIDE SEQUENCE [LARGE SCALE GENOMIC DNA]</scope>
</reference>
<keyword evidence="7" id="KW-0732">Signal</keyword>
<gene>
    <name evidence="9" type="ORF">CASFOL_001762</name>
</gene>
<dbReference type="InterPro" id="IPR034161">
    <property type="entry name" value="Pepsin-like_plant"/>
</dbReference>
<dbReference type="PRINTS" id="PR00792">
    <property type="entry name" value="PEPSIN"/>
</dbReference>
<feature type="active site" evidence="6">
    <location>
        <position position="101"/>
    </location>
</feature>
<dbReference type="Gene3D" id="2.40.70.10">
    <property type="entry name" value="Acid Proteases"/>
    <property type="match status" value="2"/>
</dbReference>
<dbReference type="Pfam" id="PF14541">
    <property type="entry name" value="TAXi_C"/>
    <property type="match status" value="1"/>
</dbReference>
<comment type="similarity">
    <text evidence="1">Belongs to the peptidase A1 family.</text>
</comment>
<dbReference type="InterPro" id="IPR033121">
    <property type="entry name" value="PEPTIDASE_A1"/>
</dbReference>
<dbReference type="GO" id="GO:0004190">
    <property type="term" value="F:aspartic-type endopeptidase activity"/>
    <property type="evidence" value="ECO:0007669"/>
    <property type="project" value="UniProtKB-KW"/>
</dbReference>
<feature type="domain" description="Peptidase A1" evidence="8">
    <location>
        <begin position="83"/>
        <end position="437"/>
    </location>
</feature>
<evidence type="ECO:0000256" key="2">
    <source>
        <dbReference type="ARBA" id="ARBA00022670"/>
    </source>
</evidence>
<evidence type="ECO:0000256" key="4">
    <source>
        <dbReference type="ARBA" id="ARBA00022801"/>
    </source>
</evidence>
<keyword evidence="3" id="KW-0064">Aspartyl protease</keyword>
<evidence type="ECO:0000256" key="1">
    <source>
        <dbReference type="ARBA" id="ARBA00007447"/>
    </source>
</evidence>
<dbReference type="Proteomes" id="UP001632038">
    <property type="component" value="Unassembled WGS sequence"/>
</dbReference>
<dbReference type="FunFam" id="2.40.70.10:FF:000028">
    <property type="entry name" value="Eukaryotic aspartyl protease family protein"/>
    <property type="match status" value="1"/>
</dbReference>
<evidence type="ECO:0000256" key="6">
    <source>
        <dbReference type="PIRSR" id="PIRSR601461-1"/>
    </source>
</evidence>
<dbReference type="PANTHER" id="PTHR13683">
    <property type="entry name" value="ASPARTYL PROTEASES"/>
    <property type="match status" value="1"/>
</dbReference>
<comment type="caution">
    <text evidence="9">The sequence shown here is derived from an EMBL/GenBank/DDBJ whole genome shotgun (WGS) entry which is preliminary data.</text>
</comment>
<dbReference type="GO" id="GO:0006508">
    <property type="term" value="P:proteolysis"/>
    <property type="evidence" value="ECO:0007669"/>
    <property type="project" value="UniProtKB-KW"/>
</dbReference>
<keyword evidence="4" id="KW-0378">Hydrolase</keyword>
<proteinExistence type="inferred from homology"/>
<evidence type="ECO:0000313" key="9">
    <source>
        <dbReference type="EMBL" id="KAL3652081.1"/>
    </source>
</evidence>
<dbReference type="SUPFAM" id="SSF50630">
    <property type="entry name" value="Acid proteases"/>
    <property type="match status" value="1"/>
</dbReference>
<evidence type="ECO:0000256" key="7">
    <source>
        <dbReference type="SAM" id="SignalP"/>
    </source>
</evidence>
<sequence length="491" mass="53456">MAAVAWLRRSLAWALLFVLSAELICSVRGNVVFEAHHRYGGRGRGKALLAALRAHDSRRHGRMLSAVDFLLGGDGSPTSTALYYTKVTIGTPPVDYHVQIDTGSDILWVNCKNCERCPTKSDLHIHLNQYDLSASSTGKTVGCDQDFCDAVFSSPNPNCKAGMNCEYAVTYGDGSKTEGYFVRDTLMLNQVTGNLQISPMNGSIAFGCSAKQSGDLGSSTQAVDGIVGFGQANTSILSQLASSGKVKKIFSHCLDGSKGGGIFAIGEVAEPKVKTTPLVPNQQHYNVDLKGIDVGGKALAIPTSFFGFGPSRRAIIDSGTTLAYIPSDIYQQLFNEIMAHQPTLKIHMVEDQFSCFWYSDNVDDGFPVINFRFRDSLALPVYAHDYLFEVRDGEYCIGWQNSGMQTKDGQELTLLGDIALSDKLVLYDLENQTIGWVQYNCSSGIKIKDEMTGNSYSVVAHNISYASSLSRATIISFLVLIAVQVLFNLLE</sequence>
<evidence type="ECO:0000313" key="10">
    <source>
        <dbReference type="Proteomes" id="UP001632038"/>
    </source>
</evidence>
<dbReference type="AlphaFoldDB" id="A0ABD3ED25"/>